<accession>A0A844ZRF5</accession>
<gene>
    <name evidence="8" type="ORF">GRI41_08715</name>
</gene>
<evidence type="ECO:0000256" key="3">
    <source>
        <dbReference type="ARBA" id="ARBA00022764"/>
    </source>
</evidence>
<dbReference type="EMBL" id="WTYX01000001">
    <property type="protein sequence ID" value="MXO90901.1"/>
    <property type="molecule type" value="Genomic_DNA"/>
</dbReference>
<evidence type="ECO:0000313" key="9">
    <source>
        <dbReference type="Proteomes" id="UP000442714"/>
    </source>
</evidence>
<dbReference type="OrthoDB" id="9772435at2"/>
<dbReference type="InterPro" id="IPR012480">
    <property type="entry name" value="Hepar_II_III_C"/>
</dbReference>
<evidence type="ECO:0000259" key="7">
    <source>
        <dbReference type="Pfam" id="PF22686"/>
    </source>
</evidence>
<dbReference type="SUPFAM" id="SSF48230">
    <property type="entry name" value="Chondroitin AC/alginate lyase"/>
    <property type="match status" value="1"/>
</dbReference>
<feature type="domain" description="Exo-oligoalginate lyase C-terminal" evidence="7">
    <location>
        <begin position="665"/>
        <end position="699"/>
    </location>
</feature>
<proteinExistence type="predicted"/>
<keyword evidence="2" id="KW-0732">Signal</keyword>
<dbReference type="AlphaFoldDB" id="A0A844ZRF5"/>
<dbReference type="InterPro" id="IPR008929">
    <property type="entry name" value="Chondroitin_lyas"/>
</dbReference>
<dbReference type="GO" id="GO:0016829">
    <property type="term" value="F:lyase activity"/>
    <property type="evidence" value="ECO:0007669"/>
    <property type="project" value="UniProtKB-KW"/>
</dbReference>
<keyword evidence="9" id="KW-1185">Reference proteome</keyword>
<comment type="subcellular location">
    <subcellularLocation>
        <location evidence="1">Periplasm</location>
    </subcellularLocation>
</comment>
<dbReference type="PANTHER" id="PTHR39210:SF1">
    <property type="entry name" value="HEPARIN-SULFATE LYASE"/>
    <property type="match status" value="1"/>
</dbReference>
<dbReference type="InterPro" id="IPR055076">
    <property type="entry name" value="Alg17C_C"/>
</dbReference>
<sequence length="709" mass="78463">MLAACGLVFPVQAAEDTSDLPPLFAAEVERADAFVAGMMEQGITVPVPKDPGGGYTHEQHKRNFRAMYLAGDLYRITGDLKYRDFVRDMLLEYAELYPTLGDHPAKANQNVGRLFWQVLNDAMWLVHSVQGYANIRDTLTDEEREIIDNNVFRPAARFLSVDSERTFNLIHNHATWATAGVGMTGYLLGDRDMVDRALLGSDKSGETGFLRQTELLFSPDGYYTEGPYYQRFALLPFMVFADAIAKNEPERRIFEHRDGILKKALTTTIQLTYGGYFFPFNDAIRDKSLNTAELYEGVAIAYAETGDPGLLSIAKFQGRTVLSENGLKVSRDLEAGKPSPFNFKSILLSDGPDGDEGAVAVFRHGTGPRHTALVAKNSSQGMGHGHFDKLSWQLYDNGNEIVRDYGAARFLNIEAKEGGRYLPENESWAKQSIAHNALVVNETTHFGGDVKVADTFAPEQLYFSAQPELQVSTATIDSAYPEVNVTMTRTLALMDVAGLNAPVTVDVMRATGKGQLQFDLPLHYSGHIMETGFEPDRNVGPRPVLGESDGYQHIWVDGIGSPKADDAFMTWILDGRFYTYRFVPRDKMQVILAESGANDPDFNLRREPIVIQRASDTDSMTFVSMIETHGLYDGATEQTIGSRSLVASLRHVEHPKYDVVIVETKGGARTALAISYNDDPDAVHKVEIDGREVSWAGFAGRIEMGGEGN</sequence>
<dbReference type="Proteomes" id="UP000442714">
    <property type="component" value="Unassembled WGS sequence"/>
</dbReference>
<keyword evidence="3" id="KW-0574">Periplasm</keyword>
<dbReference type="GO" id="GO:0042597">
    <property type="term" value="C:periplasmic space"/>
    <property type="evidence" value="ECO:0007669"/>
    <property type="project" value="UniProtKB-SubCell"/>
</dbReference>
<dbReference type="Pfam" id="PF05426">
    <property type="entry name" value="Alginate_lyase"/>
    <property type="match status" value="1"/>
</dbReference>
<dbReference type="Pfam" id="PF07940">
    <property type="entry name" value="Hepar_II_III_C"/>
    <property type="match status" value="1"/>
</dbReference>
<evidence type="ECO:0000259" key="6">
    <source>
        <dbReference type="Pfam" id="PF07940"/>
    </source>
</evidence>
<organism evidence="8 9">
    <name type="scientific">Pontixanthobacter aquaemixtae</name>
    <dbReference type="NCBI Taxonomy" id="1958940"/>
    <lineage>
        <taxon>Bacteria</taxon>
        <taxon>Pseudomonadati</taxon>
        <taxon>Pseudomonadota</taxon>
        <taxon>Alphaproteobacteria</taxon>
        <taxon>Sphingomonadales</taxon>
        <taxon>Erythrobacteraceae</taxon>
        <taxon>Pontixanthobacter</taxon>
    </lineage>
</organism>
<dbReference type="InterPro" id="IPR008397">
    <property type="entry name" value="Alginate_lyase_dom"/>
</dbReference>
<evidence type="ECO:0000256" key="1">
    <source>
        <dbReference type="ARBA" id="ARBA00004418"/>
    </source>
</evidence>
<evidence type="ECO:0000259" key="5">
    <source>
        <dbReference type="Pfam" id="PF05426"/>
    </source>
</evidence>
<feature type="domain" description="Alginate lyase" evidence="5">
    <location>
        <begin position="60"/>
        <end position="270"/>
    </location>
</feature>
<keyword evidence="4 8" id="KW-0456">Lyase</keyword>
<dbReference type="Gene3D" id="1.50.10.100">
    <property type="entry name" value="Chondroitin AC/alginate lyase"/>
    <property type="match status" value="1"/>
</dbReference>
<protein>
    <submittedName>
        <fullName evidence="8">Alginate lyase</fullName>
    </submittedName>
</protein>
<dbReference type="PANTHER" id="PTHR39210">
    <property type="entry name" value="HEPARIN-SULFATE LYASE"/>
    <property type="match status" value="1"/>
</dbReference>
<evidence type="ECO:0000256" key="4">
    <source>
        <dbReference type="ARBA" id="ARBA00023239"/>
    </source>
</evidence>
<feature type="domain" description="Heparinase II/III-like C-terminal" evidence="6">
    <location>
        <begin position="350"/>
        <end position="610"/>
    </location>
</feature>
<reference evidence="8 9" key="1">
    <citation type="submission" date="2019-12" db="EMBL/GenBank/DDBJ databases">
        <title>Genomic-based taxomic classification of the family Erythrobacteraceae.</title>
        <authorList>
            <person name="Xu L."/>
        </authorList>
    </citation>
    <scope>NUCLEOTIDE SEQUENCE [LARGE SCALE GENOMIC DNA]</scope>
    <source>
        <strain evidence="8 9">KCTC 52763</strain>
    </source>
</reference>
<evidence type="ECO:0000256" key="2">
    <source>
        <dbReference type="ARBA" id="ARBA00022729"/>
    </source>
</evidence>
<comment type="caution">
    <text evidence="8">The sequence shown here is derived from an EMBL/GenBank/DDBJ whole genome shotgun (WGS) entry which is preliminary data.</text>
</comment>
<evidence type="ECO:0000313" key="8">
    <source>
        <dbReference type="EMBL" id="MXO90901.1"/>
    </source>
</evidence>
<dbReference type="Pfam" id="PF22686">
    <property type="entry name" value="Alg17C_C"/>
    <property type="match status" value="1"/>
</dbReference>
<name>A0A844ZRF5_9SPHN</name>
<dbReference type="Gene3D" id="2.70.98.70">
    <property type="match status" value="1"/>
</dbReference>